<proteinExistence type="predicted"/>
<evidence type="ECO:0000259" key="1">
    <source>
        <dbReference type="Pfam" id="PF01966"/>
    </source>
</evidence>
<dbReference type="SUPFAM" id="SSF109604">
    <property type="entry name" value="HD-domain/PDEase-like"/>
    <property type="match status" value="1"/>
</dbReference>
<evidence type="ECO:0000313" key="3">
    <source>
        <dbReference type="Proteomes" id="UP000178313"/>
    </source>
</evidence>
<name>A0A1F8B264_9BACT</name>
<dbReference type="AlphaFoldDB" id="A0A1F8B264"/>
<comment type="caution">
    <text evidence="2">The sequence shown here is derived from an EMBL/GenBank/DDBJ whole genome shotgun (WGS) entry which is preliminary data.</text>
</comment>
<evidence type="ECO:0000313" key="2">
    <source>
        <dbReference type="EMBL" id="OGM58077.1"/>
    </source>
</evidence>
<dbReference type="NCBIfam" id="TIGR00277">
    <property type="entry name" value="HDIG"/>
    <property type="match status" value="1"/>
</dbReference>
<dbReference type="STRING" id="1802513.A3E46_00485"/>
<organism evidence="2 3">
    <name type="scientific">Candidatus Woesebacteria bacterium RIFCSPHIGHO2_12_FULL_46_16</name>
    <dbReference type="NCBI Taxonomy" id="1802513"/>
    <lineage>
        <taxon>Bacteria</taxon>
        <taxon>Candidatus Woeseibacteriota</taxon>
    </lineage>
</organism>
<dbReference type="PANTHER" id="PTHR38659:SF1">
    <property type="entry name" value="METAL DEPENDENT PHOSPHOHYDROLASE"/>
    <property type="match status" value="1"/>
</dbReference>
<dbReference type="PANTHER" id="PTHR38659">
    <property type="entry name" value="METAL-DEPENDENT PHOSPHOHYDROLASE"/>
    <property type="match status" value="1"/>
</dbReference>
<reference evidence="2 3" key="1">
    <citation type="journal article" date="2016" name="Nat. Commun.">
        <title>Thousands of microbial genomes shed light on interconnected biogeochemical processes in an aquifer system.</title>
        <authorList>
            <person name="Anantharaman K."/>
            <person name="Brown C.T."/>
            <person name="Hug L.A."/>
            <person name="Sharon I."/>
            <person name="Castelle C.J."/>
            <person name="Probst A.J."/>
            <person name="Thomas B.C."/>
            <person name="Singh A."/>
            <person name="Wilkins M.J."/>
            <person name="Karaoz U."/>
            <person name="Brodie E.L."/>
            <person name="Williams K.H."/>
            <person name="Hubbard S.S."/>
            <person name="Banfield J.F."/>
        </authorList>
    </citation>
    <scope>NUCLEOTIDE SEQUENCE [LARGE SCALE GENOMIC DNA]</scope>
</reference>
<protein>
    <recommendedName>
        <fullName evidence="1">HD domain-containing protein</fullName>
    </recommendedName>
</protein>
<dbReference type="Proteomes" id="UP000178313">
    <property type="component" value="Unassembled WGS sequence"/>
</dbReference>
<gene>
    <name evidence="2" type="ORF">A3E46_00485</name>
</gene>
<dbReference type="InterPro" id="IPR006675">
    <property type="entry name" value="HDIG_dom"/>
</dbReference>
<sequence>MITREQALALLHTNMESQNLRRHCYAVEATMRALARYFKEDEEKWGIVGLLHDGDYEKTKETPEKHTLLMVDWLKEAGETDPEIISAILSHNYAHLVDTKVGDGVAEAPKNKLEWSLYCSDELTGLIVAVSLVRPDKRISSVTVNTVLKKWNQRSFAAGVKREQIAECENRLGVPLNEFIGIALEAMQGISEDLGL</sequence>
<accession>A0A1F8B264</accession>
<dbReference type="EMBL" id="MGGZ01000001">
    <property type="protein sequence ID" value="OGM58077.1"/>
    <property type="molecule type" value="Genomic_DNA"/>
</dbReference>
<dbReference type="InterPro" id="IPR006674">
    <property type="entry name" value="HD_domain"/>
</dbReference>
<dbReference type="Gene3D" id="1.10.3210.10">
    <property type="entry name" value="Hypothetical protein af1432"/>
    <property type="match status" value="1"/>
</dbReference>
<dbReference type="Pfam" id="PF01966">
    <property type="entry name" value="HD"/>
    <property type="match status" value="1"/>
</dbReference>
<feature type="domain" description="HD" evidence="1">
    <location>
        <begin position="22"/>
        <end position="98"/>
    </location>
</feature>